<organism evidence="4 5">
    <name type="scientific">Zooshikella harenae</name>
    <dbReference type="NCBI Taxonomy" id="2827238"/>
    <lineage>
        <taxon>Bacteria</taxon>
        <taxon>Pseudomonadati</taxon>
        <taxon>Pseudomonadota</taxon>
        <taxon>Gammaproteobacteria</taxon>
        <taxon>Oceanospirillales</taxon>
        <taxon>Zooshikellaceae</taxon>
        <taxon>Zooshikella</taxon>
    </lineage>
</organism>
<evidence type="ECO:0000256" key="1">
    <source>
        <dbReference type="ARBA" id="ARBA00010634"/>
    </source>
</evidence>
<dbReference type="EMBL" id="JAGSOY010000004">
    <property type="protein sequence ID" value="MBU2710043.1"/>
    <property type="molecule type" value="Genomic_DNA"/>
</dbReference>
<dbReference type="PRINTS" id="PR01805">
    <property type="entry name" value="VACJLIPOPROT"/>
</dbReference>
<reference evidence="4 5" key="1">
    <citation type="submission" date="2021-04" db="EMBL/GenBank/DDBJ databases">
        <authorList>
            <person name="Pira H."/>
            <person name="Risdian C."/>
            <person name="Wink J."/>
        </authorList>
    </citation>
    <scope>NUCLEOTIDE SEQUENCE [LARGE SCALE GENOMIC DNA]</scope>
    <source>
        <strain evidence="4 5">WH53</strain>
    </source>
</reference>
<accession>A0ABS5Z8F7</accession>
<dbReference type="Pfam" id="PF04333">
    <property type="entry name" value="MlaA"/>
    <property type="match status" value="1"/>
</dbReference>
<dbReference type="PANTHER" id="PTHR30035:SF3">
    <property type="entry name" value="INTERMEMBRANE PHOSPHOLIPID TRANSPORT SYSTEM LIPOPROTEIN MLAA"/>
    <property type="match status" value="1"/>
</dbReference>
<dbReference type="Proteomes" id="UP000690515">
    <property type="component" value="Unassembled WGS sequence"/>
</dbReference>
<keyword evidence="2 3" id="KW-0732">Signal</keyword>
<proteinExistence type="inferred from homology"/>
<feature type="chain" id="PRO_5047527224" evidence="3">
    <location>
        <begin position="19"/>
        <end position="268"/>
    </location>
</feature>
<dbReference type="PANTHER" id="PTHR30035">
    <property type="entry name" value="LIPOPROTEIN VACJ-RELATED"/>
    <property type="match status" value="1"/>
</dbReference>
<keyword evidence="5" id="KW-1185">Reference proteome</keyword>
<evidence type="ECO:0000313" key="5">
    <source>
        <dbReference type="Proteomes" id="UP000690515"/>
    </source>
</evidence>
<feature type="signal peptide" evidence="3">
    <location>
        <begin position="1"/>
        <end position="18"/>
    </location>
</feature>
<dbReference type="RefSeq" id="WP_215818205.1">
    <property type="nucleotide sequence ID" value="NZ_JAGSOY010000004.1"/>
</dbReference>
<name>A0ABS5Z8F7_9GAMM</name>
<evidence type="ECO:0000256" key="2">
    <source>
        <dbReference type="ARBA" id="ARBA00022729"/>
    </source>
</evidence>
<keyword evidence="4" id="KW-0449">Lipoprotein</keyword>
<comment type="similarity">
    <text evidence="1">Belongs to the MlaA family.</text>
</comment>
<sequence>MKYFLFIALNLMAFSSYADKQLPEPAKDGFKYPLKTIDYTQEVDRLTPNPDSLDFLIVYDPLEGINRRVYKFNYLFDEYVFLPVVSGYETVTPEFVRAGVSNFFSNIGEVPTIVNSVLQLQIKNTAKSVGRLLINTTLGIFGLFDPASAMGLTAFKEDFGQTLAYWGVGDGPYLVLPFLGPSNLRDSTGIVVDIVTEKEVNFLNVADVRNDHNELFALQAINQRYITPFRYGDLGSPFEYDLVRYLYTEARKLKVEIKENVDQESLSE</sequence>
<evidence type="ECO:0000313" key="4">
    <source>
        <dbReference type="EMBL" id="MBU2710043.1"/>
    </source>
</evidence>
<gene>
    <name evidence="4" type="ORF">KCG35_03135</name>
</gene>
<protein>
    <submittedName>
        <fullName evidence="4">VacJ family lipoprotein</fullName>
    </submittedName>
</protein>
<comment type="caution">
    <text evidence="4">The sequence shown here is derived from an EMBL/GenBank/DDBJ whole genome shotgun (WGS) entry which is preliminary data.</text>
</comment>
<evidence type="ECO:0000256" key="3">
    <source>
        <dbReference type="SAM" id="SignalP"/>
    </source>
</evidence>
<dbReference type="InterPro" id="IPR007428">
    <property type="entry name" value="MlaA"/>
</dbReference>